<evidence type="ECO:0000313" key="12">
    <source>
        <dbReference type="EMBL" id="AFP04493.1"/>
    </source>
</evidence>
<dbReference type="SUPFAM" id="SSF81321">
    <property type="entry name" value="Family A G protein-coupled receptor-like"/>
    <property type="match status" value="1"/>
</dbReference>
<keyword evidence="7 12" id="KW-0675">Receptor</keyword>
<protein>
    <submittedName>
        <fullName evidence="12">Prostaglandin E2 receptor EP4 subtype</fullName>
    </submittedName>
</protein>
<evidence type="ECO:0000256" key="10">
    <source>
        <dbReference type="SAM" id="MobiDB-lite"/>
    </source>
</evidence>
<comment type="subcellular location">
    <subcellularLocation>
        <location evidence="1">Cell membrane</location>
        <topology evidence="1">Multi-pass membrane protein</topology>
    </subcellularLocation>
</comment>
<accession>V9KZU8</accession>
<dbReference type="GO" id="GO:0004957">
    <property type="term" value="F:prostaglandin E receptor activity"/>
    <property type="evidence" value="ECO:0007669"/>
    <property type="project" value="TreeGrafter"/>
</dbReference>
<evidence type="ECO:0000256" key="3">
    <source>
        <dbReference type="ARBA" id="ARBA00022692"/>
    </source>
</evidence>
<sequence>LGAVGPGPRGRSRRRPSFHRLAATEIHMVILLIATSAVVLVCSIPLVVRVFVNQLTRPEVVQDLAKNPDLLAIRIASVNPILDPWVYILLHKSVLTKLLEKIKWLFCKLRLRTPPPSTQSLSFLQRHSSALSSRAPSVLFRQAEANEALSLSHAPGQGQPFLTEVGGGGDPQAGQAAEGTAQSLDVGGKAPSALQVTFTDETGGRLPERCI</sequence>
<dbReference type="GO" id="GO:0007204">
    <property type="term" value="P:positive regulation of cytosolic calcium ion concentration"/>
    <property type="evidence" value="ECO:0007669"/>
    <property type="project" value="TreeGrafter"/>
</dbReference>
<feature type="non-terminal residue" evidence="12">
    <location>
        <position position="1"/>
    </location>
</feature>
<evidence type="ECO:0000256" key="5">
    <source>
        <dbReference type="ARBA" id="ARBA00023040"/>
    </source>
</evidence>
<dbReference type="Gene3D" id="1.20.1070.10">
    <property type="entry name" value="Rhodopsin 7-helix transmembrane proteins"/>
    <property type="match status" value="1"/>
</dbReference>
<dbReference type="GO" id="GO:0007189">
    <property type="term" value="P:adenylate cyclase-activating G protein-coupled receptor signaling pathway"/>
    <property type="evidence" value="ECO:0007669"/>
    <property type="project" value="TreeGrafter"/>
</dbReference>
<dbReference type="AlphaFoldDB" id="V9KZU8"/>
<keyword evidence="6 11" id="KW-0472">Membrane</keyword>
<keyword evidence="2" id="KW-1003">Cell membrane</keyword>
<dbReference type="GO" id="GO:0050728">
    <property type="term" value="P:negative regulation of inflammatory response"/>
    <property type="evidence" value="ECO:0007669"/>
    <property type="project" value="TreeGrafter"/>
</dbReference>
<evidence type="ECO:0000256" key="8">
    <source>
        <dbReference type="ARBA" id="ARBA00023180"/>
    </source>
</evidence>
<evidence type="ECO:0000256" key="6">
    <source>
        <dbReference type="ARBA" id="ARBA00023136"/>
    </source>
</evidence>
<evidence type="ECO:0000256" key="9">
    <source>
        <dbReference type="ARBA" id="ARBA00023224"/>
    </source>
</evidence>
<evidence type="ECO:0000256" key="4">
    <source>
        <dbReference type="ARBA" id="ARBA00022989"/>
    </source>
</evidence>
<dbReference type="GO" id="GO:0006954">
    <property type="term" value="P:inflammatory response"/>
    <property type="evidence" value="ECO:0007669"/>
    <property type="project" value="TreeGrafter"/>
</dbReference>
<evidence type="ECO:0000256" key="1">
    <source>
        <dbReference type="ARBA" id="ARBA00004651"/>
    </source>
</evidence>
<dbReference type="PANTHER" id="PTHR11866:SF6">
    <property type="entry name" value="PROSTAGLANDIN E2 RECEPTOR EP4 SUBTYPE"/>
    <property type="match status" value="1"/>
</dbReference>
<dbReference type="InterPro" id="IPR008365">
    <property type="entry name" value="Prostanoid_rcpt"/>
</dbReference>
<evidence type="ECO:0000256" key="11">
    <source>
        <dbReference type="SAM" id="Phobius"/>
    </source>
</evidence>
<proteinExistence type="evidence at transcript level"/>
<dbReference type="GO" id="GO:0005886">
    <property type="term" value="C:plasma membrane"/>
    <property type="evidence" value="ECO:0007669"/>
    <property type="project" value="UniProtKB-SubCell"/>
</dbReference>
<evidence type="ECO:0000256" key="2">
    <source>
        <dbReference type="ARBA" id="ARBA00022475"/>
    </source>
</evidence>
<keyword evidence="4 11" id="KW-1133">Transmembrane helix</keyword>
<dbReference type="PANTHER" id="PTHR11866">
    <property type="entry name" value="G-PROTEIN COUPLED RECEPTOR FAMILY 1 MEMBER"/>
    <property type="match status" value="1"/>
</dbReference>
<feature type="region of interest" description="Disordered" evidence="10">
    <location>
        <begin position="153"/>
        <end position="186"/>
    </location>
</feature>
<reference evidence="12" key="1">
    <citation type="journal article" date="2014" name="Nature">
        <title>Elephant shark genome provides unique insights into gnathostome evolution.</title>
        <authorList>
            <consortium name="International Elephant Shark Genome Sequencing Consortium"/>
            <person name="Venkatesh B."/>
            <person name="Lee A.P."/>
            <person name="Ravi V."/>
            <person name="Maurya A.K."/>
            <person name="Lian M.M."/>
            <person name="Swann J.B."/>
            <person name="Ohta Y."/>
            <person name="Flajnik M.F."/>
            <person name="Sutoh Y."/>
            <person name="Kasahara M."/>
            <person name="Hoon S."/>
            <person name="Gangu V."/>
            <person name="Roy S.W."/>
            <person name="Irimia M."/>
            <person name="Korzh V."/>
            <person name="Kondrychyn I."/>
            <person name="Lim Z.W."/>
            <person name="Tay B.H."/>
            <person name="Tohari S."/>
            <person name="Kong K.W."/>
            <person name="Ho S."/>
            <person name="Lorente-Galdos B."/>
            <person name="Quilez J."/>
            <person name="Marques-Bonet T."/>
            <person name="Raney B.J."/>
            <person name="Ingham P.W."/>
            <person name="Tay A."/>
            <person name="Hillier L.W."/>
            <person name="Minx P."/>
            <person name="Boehm T."/>
            <person name="Wilson R.K."/>
            <person name="Brenner S."/>
            <person name="Warren W.C."/>
        </authorList>
    </citation>
    <scope>NUCLEOTIDE SEQUENCE</scope>
    <source>
        <tissue evidence="12">Heart</tissue>
    </source>
</reference>
<keyword evidence="3 11" id="KW-0812">Transmembrane</keyword>
<keyword evidence="5" id="KW-0297">G-protein coupled receptor</keyword>
<organism evidence="12">
    <name type="scientific">Callorhinchus milii</name>
    <name type="common">Ghost shark</name>
    <dbReference type="NCBI Taxonomy" id="7868"/>
    <lineage>
        <taxon>Eukaryota</taxon>
        <taxon>Metazoa</taxon>
        <taxon>Chordata</taxon>
        <taxon>Craniata</taxon>
        <taxon>Vertebrata</taxon>
        <taxon>Chondrichthyes</taxon>
        <taxon>Holocephali</taxon>
        <taxon>Chimaeriformes</taxon>
        <taxon>Callorhinchidae</taxon>
        <taxon>Callorhinchus</taxon>
    </lineage>
</organism>
<evidence type="ECO:0000256" key="7">
    <source>
        <dbReference type="ARBA" id="ARBA00023170"/>
    </source>
</evidence>
<dbReference type="GO" id="GO:0071380">
    <property type="term" value="P:cellular response to prostaglandin E stimulus"/>
    <property type="evidence" value="ECO:0007669"/>
    <property type="project" value="TreeGrafter"/>
</dbReference>
<keyword evidence="9" id="KW-0807">Transducer</keyword>
<keyword evidence="8" id="KW-0325">Glycoprotein</keyword>
<dbReference type="EMBL" id="JW871975">
    <property type="protein sequence ID" value="AFP04493.1"/>
    <property type="molecule type" value="mRNA"/>
</dbReference>
<name>V9KZU8_CALMI</name>
<feature type="transmembrane region" description="Helical" evidence="11">
    <location>
        <begin position="21"/>
        <end position="51"/>
    </location>
</feature>